<evidence type="ECO:0000313" key="3">
    <source>
        <dbReference type="Proteomes" id="UP000605676"/>
    </source>
</evidence>
<keyword evidence="3" id="KW-1185">Reference proteome</keyword>
<dbReference type="RefSeq" id="WP_200466434.1">
    <property type="nucleotide sequence ID" value="NZ_JAENRR010000057.1"/>
</dbReference>
<evidence type="ECO:0000313" key="2">
    <source>
        <dbReference type="EMBL" id="MBK3519213.1"/>
    </source>
</evidence>
<keyword evidence="1" id="KW-0732">Signal</keyword>
<feature type="signal peptide" evidence="1">
    <location>
        <begin position="1"/>
        <end position="20"/>
    </location>
</feature>
<dbReference type="Proteomes" id="UP000605676">
    <property type="component" value="Unassembled WGS sequence"/>
</dbReference>
<dbReference type="EMBL" id="JAENRR010000057">
    <property type="protein sequence ID" value="MBK3519213.1"/>
    <property type="molecule type" value="Genomic_DNA"/>
</dbReference>
<name>A0ABS1HNF3_9BACT</name>
<gene>
    <name evidence="2" type="ORF">JIV24_17825</name>
</gene>
<proteinExistence type="predicted"/>
<accession>A0ABS1HNF3</accession>
<evidence type="ECO:0000256" key="1">
    <source>
        <dbReference type="SAM" id="SignalP"/>
    </source>
</evidence>
<evidence type="ECO:0008006" key="4">
    <source>
        <dbReference type="Google" id="ProtNLM"/>
    </source>
</evidence>
<protein>
    <recommendedName>
        <fullName evidence="4">Adhesin domain-containing protein</fullName>
    </recommendedName>
</protein>
<reference evidence="2 3" key="1">
    <citation type="submission" date="2021-01" db="EMBL/GenBank/DDBJ databases">
        <title>Carboxyliciviraga sp.nov., isolated from coastal sediments.</title>
        <authorList>
            <person name="Lu D."/>
            <person name="Zhang T."/>
        </authorList>
    </citation>
    <scope>NUCLEOTIDE SEQUENCE [LARGE SCALE GENOMIC DNA]</scope>
    <source>
        <strain evidence="2 3">N1Y132</strain>
    </source>
</reference>
<feature type="chain" id="PRO_5045997303" description="Adhesin domain-containing protein" evidence="1">
    <location>
        <begin position="21"/>
        <end position="353"/>
    </location>
</feature>
<comment type="caution">
    <text evidence="2">The sequence shown here is derived from an EMBL/GenBank/DDBJ whole genome shotgun (WGS) entry which is preliminary data.</text>
</comment>
<organism evidence="2 3">
    <name type="scientific">Carboxylicivirga marina</name>
    <dbReference type="NCBI Taxonomy" id="2800988"/>
    <lineage>
        <taxon>Bacteria</taxon>
        <taxon>Pseudomonadati</taxon>
        <taxon>Bacteroidota</taxon>
        <taxon>Bacteroidia</taxon>
        <taxon>Marinilabiliales</taxon>
        <taxon>Marinilabiliaceae</taxon>
        <taxon>Carboxylicivirga</taxon>
    </lineage>
</organism>
<sequence length="353" mass="39969">MMRFLLLVLIGLTTHSICNAQYYNNNEETIELINGEPFVKEFNAANINELHLTNKHGFINLTSWDKEIIQIEVIVNVETTVKYDEEEFLKLVSFDHRSYSHQLHYKTVFSDDFFSNNPFTINYTVKVPARISLNIKNSIGDVKVENIEGTVKLNHSYGNLELRNLANDKEHVFELSFIEGLIDNFGKAKVNLANSTLNMNKGLKVEGKTNYCMASFTDIASTKLQSFTDRLTITNADSISLKGTQFIGKLDQVQTYLFCEIDKGQLLVNASENIKNITISNNRVNTTLVIPHTVSYLINGEVFKGEFTHPSPQNLQLFKEDDNVTFSGSIGNDNEQSTNIILFNKDASITIKN</sequence>